<comment type="caution">
    <text evidence="2">The sequence shown here is derived from an EMBL/GenBank/DDBJ whole genome shotgun (WGS) entry which is preliminary data.</text>
</comment>
<dbReference type="Proteomes" id="UP000242310">
    <property type="component" value="Unassembled WGS sequence"/>
</dbReference>
<accession>A0A2P8H7U8</accession>
<dbReference type="PROSITE" id="PS51782">
    <property type="entry name" value="LYSM"/>
    <property type="match status" value="1"/>
</dbReference>
<dbReference type="AlphaFoldDB" id="A0A2P8H7U8"/>
<dbReference type="RefSeq" id="WP_106589761.1">
    <property type="nucleotide sequence ID" value="NZ_PYAV01000016.1"/>
</dbReference>
<evidence type="ECO:0000313" key="3">
    <source>
        <dbReference type="Proteomes" id="UP000242310"/>
    </source>
</evidence>
<organism evidence="2 3">
    <name type="scientific">Salsuginibacillus halophilus</name>
    <dbReference type="NCBI Taxonomy" id="517424"/>
    <lineage>
        <taxon>Bacteria</taxon>
        <taxon>Bacillati</taxon>
        <taxon>Bacillota</taxon>
        <taxon>Bacilli</taxon>
        <taxon>Bacillales</taxon>
        <taxon>Bacillaceae</taxon>
        <taxon>Salsuginibacillus</taxon>
    </lineage>
</organism>
<name>A0A2P8H7U8_9BACI</name>
<reference evidence="2 3" key="1">
    <citation type="submission" date="2018-03" db="EMBL/GenBank/DDBJ databases">
        <title>Genomic Encyclopedia of Type Strains, Phase III (KMG-III): the genomes of soil and plant-associated and newly described type strains.</title>
        <authorList>
            <person name="Whitman W."/>
        </authorList>
    </citation>
    <scope>NUCLEOTIDE SEQUENCE [LARGE SCALE GENOMIC DNA]</scope>
    <source>
        <strain evidence="2 3">CGMCC 1.07653</strain>
    </source>
</reference>
<dbReference type="CDD" id="cd00118">
    <property type="entry name" value="LysM"/>
    <property type="match status" value="1"/>
</dbReference>
<protein>
    <recommendedName>
        <fullName evidence="1">LysM domain-containing protein</fullName>
    </recommendedName>
</protein>
<feature type="domain" description="LysM" evidence="1">
    <location>
        <begin position="46"/>
        <end position="99"/>
    </location>
</feature>
<evidence type="ECO:0000313" key="2">
    <source>
        <dbReference type="EMBL" id="PSL42305.1"/>
    </source>
</evidence>
<dbReference type="OrthoDB" id="2691912at2"/>
<proteinExistence type="predicted"/>
<dbReference type="EMBL" id="PYAV01000016">
    <property type="protein sequence ID" value="PSL42305.1"/>
    <property type="molecule type" value="Genomic_DNA"/>
</dbReference>
<gene>
    <name evidence="2" type="ORF">B0H94_1164</name>
</gene>
<evidence type="ECO:0000259" key="1">
    <source>
        <dbReference type="PROSITE" id="PS51782"/>
    </source>
</evidence>
<dbReference type="InterPro" id="IPR018392">
    <property type="entry name" value="LysM"/>
</dbReference>
<sequence length="106" mass="11907">MKKWLWLFAVITIGLAVTYDLQQGTLPSSHEPVVKTDTTAVDADYIKHEVQPGETVLTIVEKIHHTQPPVSIEEIQTDFTALNNGQAPKHIQPGTAYRFPLYHESD</sequence>
<keyword evidence="3" id="KW-1185">Reference proteome</keyword>